<evidence type="ECO:0000313" key="3">
    <source>
        <dbReference type="EMBL" id="KAL3419947.1"/>
    </source>
</evidence>
<dbReference type="EMBL" id="JBFCZG010000007">
    <property type="protein sequence ID" value="KAL3419947.1"/>
    <property type="molecule type" value="Genomic_DNA"/>
</dbReference>
<evidence type="ECO:0000256" key="1">
    <source>
        <dbReference type="ARBA" id="ARBA00029464"/>
    </source>
</evidence>
<dbReference type="SUPFAM" id="SSF53474">
    <property type="entry name" value="alpha/beta-Hydrolases"/>
    <property type="match status" value="1"/>
</dbReference>
<gene>
    <name evidence="3" type="ORF">PVAG01_08446</name>
</gene>
<dbReference type="Pfam" id="PF12697">
    <property type="entry name" value="Abhydrolase_6"/>
    <property type="match status" value="1"/>
</dbReference>
<dbReference type="Proteomes" id="UP001629113">
    <property type="component" value="Unassembled WGS sequence"/>
</dbReference>
<dbReference type="PANTHER" id="PTHR47751">
    <property type="entry name" value="SUPERFAMILY HYDROLASE, PUTATIVE (AFU_ORTHOLOGUE AFUA_2G16580)-RELATED"/>
    <property type="match status" value="1"/>
</dbReference>
<dbReference type="PANTHER" id="PTHR47751:SF2">
    <property type="entry name" value="DLTD N-TERMINAL DOMAIN PROTEIN (AFU_ORTHOLOGUE AFUA_8G00380)-RELATED"/>
    <property type="match status" value="1"/>
</dbReference>
<comment type="similarity">
    <text evidence="1">Belongs to the polyketide transferase af380 family.</text>
</comment>
<sequence>MAPASLPYHEDCSFPTLDGNILRGHLYPATERGPGVIITPGYSCVKEMFVHEVAEHFQLLGITALAYDPRSFGESDGIPRCEADPAKQAEDYSDAFTYMASLPIVDPRRIAFWGMSFSGMVSLCASAVDKRAKAVIAVCPLVPSVFECNPKLLPKVLAKAMKDRESQIRGNPPFYLPVLEENGENAAGFGTGADKNAYGLLIDSKKVAPRHENRTTIQTYSRMLRWQPLGLLKYVNPTPVMFVVPELDLMSPAQEQLDIFENLKGPKRLHIAPGKGHMEVMSGPEFVSLMKLEFDFLMDVFNGTFA</sequence>
<dbReference type="Gene3D" id="1.10.10.800">
    <property type="match status" value="1"/>
</dbReference>
<evidence type="ECO:0000259" key="2">
    <source>
        <dbReference type="Pfam" id="PF12697"/>
    </source>
</evidence>
<dbReference type="InterPro" id="IPR000073">
    <property type="entry name" value="AB_hydrolase_1"/>
</dbReference>
<dbReference type="InterPro" id="IPR029058">
    <property type="entry name" value="AB_hydrolase_fold"/>
</dbReference>
<comment type="caution">
    <text evidence="3">The sequence shown here is derived from an EMBL/GenBank/DDBJ whole genome shotgun (WGS) entry which is preliminary data.</text>
</comment>
<name>A0ABR4P9U3_9HELO</name>
<protein>
    <submittedName>
        <fullName evidence="3">DltD domain-containing protein</fullName>
    </submittedName>
</protein>
<accession>A0ABR4P9U3</accession>
<dbReference type="Gene3D" id="3.40.50.1820">
    <property type="entry name" value="alpha/beta hydrolase"/>
    <property type="match status" value="1"/>
</dbReference>
<evidence type="ECO:0000313" key="4">
    <source>
        <dbReference type="Proteomes" id="UP001629113"/>
    </source>
</evidence>
<proteinExistence type="inferred from homology"/>
<keyword evidence="4" id="KW-1185">Reference proteome</keyword>
<reference evidence="3 4" key="1">
    <citation type="submission" date="2024-06" db="EMBL/GenBank/DDBJ databases">
        <title>Complete genome of Phlyctema vagabunda strain 19-DSS-EL-015.</title>
        <authorList>
            <person name="Fiorenzani C."/>
        </authorList>
    </citation>
    <scope>NUCLEOTIDE SEQUENCE [LARGE SCALE GENOMIC DNA]</scope>
    <source>
        <strain evidence="3 4">19-DSS-EL-015</strain>
    </source>
</reference>
<dbReference type="InterPro" id="IPR051411">
    <property type="entry name" value="Polyketide_trans_af380"/>
</dbReference>
<organism evidence="3 4">
    <name type="scientific">Phlyctema vagabunda</name>
    <dbReference type="NCBI Taxonomy" id="108571"/>
    <lineage>
        <taxon>Eukaryota</taxon>
        <taxon>Fungi</taxon>
        <taxon>Dikarya</taxon>
        <taxon>Ascomycota</taxon>
        <taxon>Pezizomycotina</taxon>
        <taxon>Leotiomycetes</taxon>
        <taxon>Helotiales</taxon>
        <taxon>Dermateaceae</taxon>
        <taxon>Phlyctema</taxon>
    </lineage>
</organism>
<feature type="domain" description="AB hydrolase-1" evidence="2">
    <location>
        <begin position="37"/>
        <end position="285"/>
    </location>
</feature>